<dbReference type="EMBL" id="LT629758">
    <property type="protein sequence ID" value="SDS77040.1"/>
    <property type="molecule type" value="Genomic_DNA"/>
</dbReference>
<evidence type="ECO:0000313" key="2">
    <source>
        <dbReference type="EMBL" id="SDS77040.1"/>
    </source>
</evidence>
<keyword evidence="1" id="KW-0812">Transmembrane</keyword>
<gene>
    <name evidence="2" type="ORF">SAMN04489716_1574</name>
</gene>
<dbReference type="Proteomes" id="UP000198688">
    <property type="component" value="Chromosome I"/>
</dbReference>
<proteinExistence type="predicted"/>
<sequence length="186" mass="19940">MRGTARLFNRPPIFDRRSLPGLSAAGIRNSVLAALAIAVVGAAVFWFTGRAALPSLDPRFEAELITKVTPLIEAKLTTDWSTRPAEMACAVKPVGTIPADADTITQVQAVYVWASCETLTAQRTAAVLPIGVHLAPVIGFDIPTDADWGTGHVTTLFPERFHDALLLGERPEGLETALKARVQELS</sequence>
<keyword evidence="1" id="KW-0472">Membrane</keyword>
<keyword evidence="3" id="KW-1185">Reference proteome</keyword>
<reference evidence="2 3" key="1">
    <citation type="submission" date="2016-10" db="EMBL/GenBank/DDBJ databases">
        <authorList>
            <person name="de Groot N.N."/>
        </authorList>
    </citation>
    <scope>NUCLEOTIDE SEQUENCE [LARGE SCALE GENOMIC DNA]</scope>
    <source>
        <strain evidence="2 3">DSM 43941</strain>
    </source>
</reference>
<name>A0A1H1UXH0_9ACTN</name>
<protein>
    <submittedName>
        <fullName evidence="2">Uncharacterized protein</fullName>
    </submittedName>
</protein>
<dbReference type="RefSeq" id="WP_157751380.1">
    <property type="nucleotide sequence ID" value="NZ_BOMJ01000067.1"/>
</dbReference>
<feature type="transmembrane region" description="Helical" evidence="1">
    <location>
        <begin position="21"/>
        <end position="47"/>
    </location>
</feature>
<dbReference type="AlphaFoldDB" id="A0A1H1UXH0"/>
<accession>A0A1H1UXH0</accession>
<keyword evidence="1" id="KW-1133">Transmembrane helix</keyword>
<evidence type="ECO:0000256" key="1">
    <source>
        <dbReference type="SAM" id="Phobius"/>
    </source>
</evidence>
<dbReference type="OrthoDB" id="136301at28056"/>
<organism evidence="2 3">
    <name type="scientific">Actinoplanes derwentensis</name>
    <dbReference type="NCBI Taxonomy" id="113562"/>
    <lineage>
        <taxon>Bacteria</taxon>
        <taxon>Bacillati</taxon>
        <taxon>Actinomycetota</taxon>
        <taxon>Actinomycetes</taxon>
        <taxon>Micromonosporales</taxon>
        <taxon>Micromonosporaceae</taxon>
        <taxon>Actinoplanes</taxon>
    </lineage>
</organism>
<evidence type="ECO:0000313" key="3">
    <source>
        <dbReference type="Proteomes" id="UP000198688"/>
    </source>
</evidence>